<evidence type="ECO:0000313" key="2">
    <source>
        <dbReference type="Proteomes" id="UP000062912"/>
    </source>
</evidence>
<reference evidence="1 2" key="1">
    <citation type="submission" date="2015-11" db="EMBL/GenBank/DDBJ databases">
        <title>Expanding the genomic diversity of Burkholderia species for the development of highly accurate diagnostics.</title>
        <authorList>
            <person name="Sahl J."/>
            <person name="Keim P."/>
            <person name="Wagner D."/>
        </authorList>
    </citation>
    <scope>NUCLEOTIDE SEQUENCE [LARGE SCALE GENOMIC DNA]</scope>
    <source>
        <strain evidence="1 2">MSMB368WGS</strain>
    </source>
</reference>
<protein>
    <submittedName>
        <fullName evidence="1">Uncharacterized protein</fullName>
    </submittedName>
</protein>
<organism evidence="1 2">
    <name type="scientific">Burkholderia pseudomultivorans</name>
    <dbReference type="NCBI Taxonomy" id="1207504"/>
    <lineage>
        <taxon>Bacteria</taxon>
        <taxon>Pseudomonadati</taxon>
        <taxon>Pseudomonadota</taxon>
        <taxon>Betaproteobacteria</taxon>
        <taxon>Burkholderiales</taxon>
        <taxon>Burkholderiaceae</taxon>
        <taxon>Burkholderia</taxon>
        <taxon>Burkholderia cepacia complex</taxon>
    </lineage>
</organism>
<name>A0A132ELP9_9BURK</name>
<comment type="caution">
    <text evidence="1">The sequence shown here is derived from an EMBL/GenBank/DDBJ whole genome shotgun (WGS) entry which is preliminary data.</text>
</comment>
<gene>
    <name evidence="1" type="ORF">WT56_07640</name>
</gene>
<dbReference type="Proteomes" id="UP000062912">
    <property type="component" value="Unassembled WGS sequence"/>
</dbReference>
<dbReference type="AlphaFoldDB" id="A0A132ELP9"/>
<sequence length="76" mass="8920">MRAAAAIVQLPTTRAQARIAACRSMTWKLEFDRRVRLETDRERPTPRTRIVFDHPIAGGSKHVEVVWYKRLDTRME</sequence>
<proteinExistence type="predicted"/>
<dbReference type="EMBL" id="LPJR01000006">
    <property type="protein sequence ID" value="KWF36139.1"/>
    <property type="molecule type" value="Genomic_DNA"/>
</dbReference>
<evidence type="ECO:0000313" key="1">
    <source>
        <dbReference type="EMBL" id="KWF36139.1"/>
    </source>
</evidence>
<accession>A0A132ELP9</accession>